<proteinExistence type="predicted"/>
<gene>
    <name evidence="2" type="ORF">ACFSKX_03455</name>
</gene>
<dbReference type="EMBL" id="JBHUJD010000003">
    <property type="protein sequence ID" value="MFD2309464.1"/>
    <property type="molecule type" value="Genomic_DNA"/>
</dbReference>
<evidence type="ECO:0000259" key="1">
    <source>
        <dbReference type="PROSITE" id="PS51819"/>
    </source>
</evidence>
<dbReference type="RefSeq" id="WP_265721765.1">
    <property type="nucleotide sequence ID" value="NZ_JAPIVK010000014.1"/>
</dbReference>
<dbReference type="InterPro" id="IPR004360">
    <property type="entry name" value="Glyas_Fos-R_dOase_dom"/>
</dbReference>
<dbReference type="Proteomes" id="UP001597425">
    <property type="component" value="Unassembled WGS sequence"/>
</dbReference>
<feature type="domain" description="VOC" evidence="1">
    <location>
        <begin position="6"/>
        <end position="121"/>
    </location>
</feature>
<dbReference type="InterPro" id="IPR029068">
    <property type="entry name" value="Glyas_Bleomycin-R_OHBP_Dase"/>
</dbReference>
<dbReference type="InterPro" id="IPR037523">
    <property type="entry name" value="VOC_core"/>
</dbReference>
<protein>
    <submittedName>
        <fullName evidence="2">VOC family protein</fullName>
    </submittedName>
</protein>
<comment type="caution">
    <text evidence="2">The sequence shown here is derived from an EMBL/GenBank/DDBJ whole genome shotgun (WGS) entry which is preliminary data.</text>
</comment>
<organism evidence="2 3">
    <name type="scientific">Microbulbifer halophilus</name>
    <dbReference type="NCBI Taxonomy" id="453963"/>
    <lineage>
        <taxon>Bacteria</taxon>
        <taxon>Pseudomonadati</taxon>
        <taxon>Pseudomonadota</taxon>
        <taxon>Gammaproteobacteria</taxon>
        <taxon>Cellvibrionales</taxon>
        <taxon>Microbulbiferaceae</taxon>
        <taxon>Microbulbifer</taxon>
    </lineage>
</organism>
<dbReference type="Pfam" id="PF00903">
    <property type="entry name" value="Glyoxalase"/>
    <property type="match status" value="1"/>
</dbReference>
<dbReference type="PROSITE" id="PS51819">
    <property type="entry name" value="VOC"/>
    <property type="match status" value="1"/>
</dbReference>
<evidence type="ECO:0000313" key="2">
    <source>
        <dbReference type="EMBL" id="MFD2309464.1"/>
    </source>
</evidence>
<reference evidence="3" key="1">
    <citation type="journal article" date="2019" name="Int. J. Syst. Evol. Microbiol.">
        <title>The Global Catalogue of Microorganisms (GCM) 10K type strain sequencing project: providing services to taxonomists for standard genome sequencing and annotation.</title>
        <authorList>
            <consortium name="The Broad Institute Genomics Platform"/>
            <consortium name="The Broad Institute Genome Sequencing Center for Infectious Disease"/>
            <person name="Wu L."/>
            <person name="Ma J."/>
        </authorList>
    </citation>
    <scope>NUCLEOTIDE SEQUENCE [LARGE SCALE GENOMIC DNA]</scope>
    <source>
        <strain evidence="3">KCTC 12848</strain>
    </source>
</reference>
<sequence length="132" mass="14258">MIKNPRVGNILYYVSDIDRTETFYRDTIGLDVQRMPDDGDGNPWLLACIPGNTDLLFFKGEVRVGTSPMIVFDLGEGGIDDVVTGLAEAGTTIVTPVSHAPGGWSSEFLDPDGYTLSLYQDEAAPRSVVTTA</sequence>
<dbReference type="Gene3D" id="3.10.180.10">
    <property type="entry name" value="2,3-Dihydroxybiphenyl 1,2-Dioxygenase, domain 1"/>
    <property type="match status" value="1"/>
</dbReference>
<evidence type="ECO:0000313" key="3">
    <source>
        <dbReference type="Proteomes" id="UP001597425"/>
    </source>
</evidence>
<name>A0ABW5EDK1_9GAMM</name>
<accession>A0ABW5EDK1</accession>
<dbReference type="SUPFAM" id="SSF54593">
    <property type="entry name" value="Glyoxalase/Bleomycin resistance protein/Dihydroxybiphenyl dioxygenase"/>
    <property type="match status" value="1"/>
</dbReference>
<keyword evidence="3" id="KW-1185">Reference proteome</keyword>